<keyword evidence="3" id="KW-1185">Reference proteome</keyword>
<keyword evidence="1" id="KW-0472">Membrane</keyword>
<evidence type="ECO:0000313" key="3">
    <source>
        <dbReference type="Proteomes" id="UP001565283"/>
    </source>
</evidence>
<proteinExistence type="predicted"/>
<evidence type="ECO:0000313" key="2">
    <source>
        <dbReference type="EMBL" id="MEY8444031.1"/>
    </source>
</evidence>
<feature type="transmembrane region" description="Helical" evidence="1">
    <location>
        <begin position="108"/>
        <end position="136"/>
    </location>
</feature>
<dbReference type="RefSeq" id="WP_369948543.1">
    <property type="nucleotide sequence ID" value="NZ_JBCLSH010000026.1"/>
</dbReference>
<feature type="transmembrane region" description="Helical" evidence="1">
    <location>
        <begin position="83"/>
        <end position="102"/>
    </location>
</feature>
<gene>
    <name evidence="2" type="ORF">AALA52_07240</name>
</gene>
<keyword evidence="1" id="KW-0812">Transmembrane</keyword>
<keyword evidence="1" id="KW-1133">Transmembrane helix</keyword>
<organism evidence="2 3">
    <name type="scientific">Lactococcus ileimucosae</name>
    <dbReference type="NCBI Taxonomy" id="2941329"/>
    <lineage>
        <taxon>Bacteria</taxon>
        <taxon>Bacillati</taxon>
        <taxon>Bacillota</taxon>
        <taxon>Bacilli</taxon>
        <taxon>Lactobacillales</taxon>
        <taxon>Streptococcaceae</taxon>
        <taxon>Lactococcus</taxon>
    </lineage>
</organism>
<name>A0ABV4D3C1_9LACT</name>
<dbReference type="EMBL" id="JBCLSH010000026">
    <property type="protein sequence ID" value="MEY8444031.1"/>
    <property type="molecule type" value="Genomic_DNA"/>
</dbReference>
<reference evidence="2 3" key="1">
    <citation type="submission" date="2024-03" db="EMBL/GenBank/DDBJ databases">
        <title>Mouse gut bacterial collection (mGBC) of GemPharmatech.</title>
        <authorList>
            <person name="He Y."/>
            <person name="Dong L."/>
            <person name="Wu D."/>
            <person name="Gao X."/>
            <person name="Lin Z."/>
        </authorList>
    </citation>
    <scope>NUCLEOTIDE SEQUENCE [LARGE SCALE GENOMIC DNA]</scope>
    <source>
        <strain evidence="2 3">61-15</strain>
    </source>
</reference>
<feature type="transmembrane region" description="Helical" evidence="1">
    <location>
        <begin position="35"/>
        <end position="55"/>
    </location>
</feature>
<comment type="caution">
    <text evidence="2">The sequence shown here is derived from an EMBL/GenBank/DDBJ whole genome shotgun (WGS) entry which is preliminary data.</text>
</comment>
<protein>
    <submittedName>
        <fullName evidence="2">Uncharacterized protein</fullName>
    </submittedName>
</protein>
<feature type="transmembrane region" description="Helical" evidence="1">
    <location>
        <begin position="12"/>
        <end position="29"/>
    </location>
</feature>
<dbReference type="Proteomes" id="UP001565283">
    <property type="component" value="Unassembled WGS sequence"/>
</dbReference>
<evidence type="ECO:0000256" key="1">
    <source>
        <dbReference type="SAM" id="Phobius"/>
    </source>
</evidence>
<accession>A0ABV4D3C1</accession>
<sequence length="181" mass="20382">MFEGTQNWFKICYFLTAMIPAYALFILELDIKDRLISYGCVLLSVAIGLIIGLILKSILFKRSKTAVVTPNYTVKLVSKNGEILSFIFGIIIPSVLLPGQAGNVEKTVIFFVIQLLCYLVIVRSSTILPNVILLVLGIDVYFVEENEFILTIHQKIKTSEKVIQVYRLGDSSENNIFIKDN</sequence>